<dbReference type="PANTHER" id="PTHR44942:SF4">
    <property type="entry name" value="METHYLTRANSFERASE TYPE 11 DOMAIN-CONTAINING PROTEIN"/>
    <property type="match status" value="1"/>
</dbReference>
<name>A0A1F8EL32_9BACT</name>
<protein>
    <recommendedName>
        <fullName evidence="3">Methyltransferase domain-containing protein</fullName>
    </recommendedName>
</protein>
<dbReference type="InterPro" id="IPR051052">
    <property type="entry name" value="Diverse_substrate_MTase"/>
</dbReference>
<dbReference type="GO" id="GO:0008168">
    <property type="term" value="F:methyltransferase activity"/>
    <property type="evidence" value="ECO:0007669"/>
    <property type="project" value="UniProtKB-KW"/>
</dbReference>
<reference evidence="4 5" key="1">
    <citation type="journal article" date="2016" name="Nat. Commun.">
        <title>Thousands of microbial genomes shed light on interconnected biogeochemical processes in an aquifer system.</title>
        <authorList>
            <person name="Anantharaman K."/>
            <person name="Brown C.T."/>
            <person name="Hug L.A."/>
            <person name="Sharon I."/>
            <person name="Castelle C.J."/>
            <person name="Probst A.J."/>
            <person name="Thomas B.C."/>
            <person name="Singh A."/>
            <person name="Wilkins M.J."/>
            <person name="Karaoz U."/>
            <person name="Brodie E.L."/>
            <person name="Williams K.H."/>
            <person name="Hubbard S.S."/>
            <person name="Banfield J.F."/>
        </authorList>
    </citation>
    <scope>NUCLEOTIDE SEQUENCE [LARGE SCALE GENOMIC DNA]</scope>
</reference>
<dbReference type="Pfam" id="PF13649">
    <property type="entry name" value="Methyltransf_25"/>
    <property type="match status" value="1"/>
</dbReference>
<dbReference type="InterPro" id="IPR041698">
    <property type="entry name" value="Methyltransf_25"/>
</dbReference>
<dbReference type="GO" id="GO:0032259">
    <property type="term" value="P:methylation"/>
    <property type="evidence" value="ECO:0007669"/>
    <property type="project" value="UniProtKB-KW"/>
</dbReference>
<keyword evidence="2" id="KW-0808">Transferase</keyword>
<evidence type="ECO:0000313" key="5">
    <source>
        <dbReference type="Proteomes" id="UP000177117"/>
    </source>
</evidence>
<dbReference type="AlphaFoldDB" id="A0A1F8EL32"/>
<organism evidence="4 5">
    <name type="scientific">Candidatus Yanofskybacteria bacterium RIFCSPHIGHO2_01_FULL_41_53</name>
    <dbReference type="NCBI Taxonomy" id="1802663"/>
    <lineage>
        <taxon>Bacteria</taxon>
        <taxon>Candidatus Yanofskyibacteriota</taxon>
    </lineage>
</organism>
<dbReference type="InterPro" id="IPR029063">
    <property type="entry name" value="SAM-dependent_MTases_sf"/>
</dbReference>
<dbReference type="Gene3D" id="3.40.50.150">
    <property type="entry name" value="Vaccinia Virus protein VP39"/>
    <property type="match status" value="1"/>
</dbReference>
<sequence>MNNRELFRGAAWYYAKYRRGYPDAFFKHIIKSFNLDKTFRVLDLGTGTGQIAIPLARYVREVVAVDPEQEMLDEGRSQAEKSGIKNISWLLSRAEDITKELGAFRLTTMGASFHWMEQDKVLEKVFEITEEGGGIAIISNNSPVLTDKGDDRYKTVVAETIKKYLGEKRRAGNSFYQEPKERFEVIIQRSKFQGFEIFSNKYQQRWTTDEIIGFLSSTSYASRRLFGERIDEFEKELRDKLLKLNPSGFFTETVVSEAYLAWK</sequence>
<feature type="domain" description="Methyltransferase" evidence="3">
    <location>
        <begin position="41"/>
        <end position="133"/>
    </location>
</feature>
<evidence type="ECO:0000256" key="1">
    <source>
        <dbReference type="ARBA" id="ARBA00022603"/>
    </source>
</evidence>
<dbReference type="SUPFAM" id="SSF53335">
    <property type="entry name" value="S-adenosyl-L-methionine-dependent methyltransferases"/>
    <property type="match status" value="1"/>
</dbReference>
<proteinExistence type="predicted"/>
<comment type="caution">
    <text evidence="4">The sequence shown here is derived from an EMBL/GenBank/DDBJ whole genome shotgun (WGS) entry which is preliminary data.</text>
</comment>
<dbReference type="EMBL" id="MGJD01000011">
    <property type="protein sequence ID" value="OGN01040.1"/>
    <property type="molecule type" value="Genomic_DNA"/>
</dbReference>
<accession>A0A1F8EL32</accession>
<dbReference type="CDD" id="cd02440">
    <property type="entry name" value="AdoMet_MTases"/>
    <property type="match status" value="1"/>
</dbReference>
<keyword evidence="1" id="KW-0489">Methyltransferase</keyword>
<evidence type="ECO:0000313" key="4">
    <source>
        <dbReference type="EMBL" id="OGN01040.1"/>
    </source>
</evidence>
<dbReference type="Proteomes" id="UP000177117">
    <property type="component" value="Unassembled WGS sequence"/>
</dbReference>
<evidence type="ECO:0000259" key="3">
    <source>
        <dbReference type="Pfam" id="PF13649"/>
    </source>
</evidence>
<dbReference type="PANTHER" id="PTHR44942">
    <property type="entry name" value="METHYLTRANSF_11 DOMAIN-CONTAINING PROTEIN"/>
    <property type="match status" value="1"/>
</dbReference>
<evidence type="ECO:0000256" key="2">
    <source>
        <dbReference type="ARBA" id="ARBA00022679"/>
    </source>
</evidence>
<gene>
    <name evidence="4" type="ORF">A2650_02270</name>
</gene>